<accession>A0A382FGV2</accession>
<feature type="non-terminal residue" evidence="2">
    <location>
        <position position="60"/>
    </location>
</feature>
<dbReference type="Gene3D" id="3.30.470.20">
    <property type="entry name" value="ATP-grasp fold, B domain"/>
    <property type="match status" value="1"/>
</dbReference>
<dbReference type="EMBL" id="UINC01049596">
    <property type="protein sequence ID" value="SVB61564.1"/>
    <property type="molecule type" value="Genomic_DNA"/>
</dbReference>
<dbReference type="Gene3D" id="3.30.1490.20">
    <property type="entry name" value="ATP-grasp fold, A domain"/>
    <property type="match status" value="1"/>
</dbReference>
<gene>
    <name evidence="2" type="ORF">METZ01_LOCUS214418</name>
</gene>
<reference evidence="2" key="1">
    <citation type="submission" date="2018-05" db="EMBL/GenBank/DDBJ databases">
        <authorList>
            <person name="Lanie J.A."/>
            <person name="Ng W.-L."/>
            <person name="Kazmierczak K.M."/>
            <person name="Andrzejewski T.M."/>
            <person name="Davidsen T.M."/>
            <person name="Wayne K.J."/>
            <person name="Tettelin H."/>
            <person name="Glass J.I."/>
            <person name="Rusch D."/>
            <person name="Podicherti R."/>
            <person name="Tsui H.-C.T."/>
            <person name="Winkler M.E."/>
        </authorList>
    </citation>
    <scope>NUCLEOTIDE SEQUENCE</scope>
</reference>
<organism evidence="2">
    <name type="scientific">marine metagenome</name>
    <dbReference type="NCBI Taxonomy" id="408172"/>
    <lineage>
        <taxon>unclassified sequences</taxon>
        <taxon>metagenomes</taxon>
        <taxon>ecological metagenomes</taxon>
    </lineage>
</organism>
<dbReference type="GO" id="GO:0005524">
    <property type="term" value="F:ATP binding"/>
    <property type="evidence" value="ECO:0007669"/>
    <property type="project" value="InterPro"/>
</dbReference>
<dbReference type="AlphaFoldDB" id="A0A382FGV2"/>
<proteinExistence type="predicted"/>
<evidence type="ECO:0000259" key="1">
    <source>
        <dbReference type="Pfam" id="PF08442"/>
    </source>
</evidence>
<dbReference type="InterPro" id="IPR013650">
    <property type="entry name" value="ATP-grasp_succ-CoA_synth-type"/>
</dbReference>
<feature type="domain" description="ATP-grasp fold succinyl-CoA synthetase-type" evidence="1">
    <location>
        <begin position="2"/>
        <end position="58"/>
    </location>
</feature>
<dbReference type="SUPFAM" id="SSF56059">
    <property type="entry name" value="Glutathione synthetase ATP-binding domain-like"/>
    <property type="match status" value="1"/>
</dbReference>
<dbReference type="InterPro" id="IPR013815">
    <property type="entry name" value="ATP_grasp_subdomain_1"/>
</dbReference>
<evidence type="ECO:0000313" key="2">
    <source>
        <dbReference type="EMBL" id="SVB61564.1"/>
    </source>
</evidence>
<dbReference type="Pfam" id="PF08442">
    <property type="entry name" value="ATP-grasp_2"/>
    <property type="match status" value="1"/>
</dbReference>
<sequence>MNLHEYQAKKLLLQFDLPLLKGKAYVNNLETIEKDLNDLSGPPWVVKSQIHAGGRGAGHF</sequence>
<name>A0A382FGV2_9ZZZZ</name>
<protein>
    <recommendedName>
        <fullName evidence="1">ATP-grasp fold succinyl-CoA synthetase-type domain-containing protein</fullName>
    </recommendedName>
</protein>